<protein>
    <submittedName>
        <fullName evidence="1">Uncharacterized protein</fullName>
    </submittedName>
</protein>
<proteinExistence type="predicted"/>
<dbReference type="Pfam" id="PF11306">
    <property type="entry name" value="DUF3108"/>
    <property type="match status" value="1"/>
</dbReference>
<name>A0A381STG0_9ZZZZ</name>
<dbReference type="AlphaFoldDB" id="A0A381STG0"/>
<sequence>MNSKLTKVFLGLCMSLIVSSASWSQPQSFVAVYTAKLKQADGQLSMALKKEDGELYSYELTTKPGGFWRIIIDGSIWQKSTFTIEDDLLRSQTYELIDTIRSKTRKSRASFDWENSLITGHYKDRAIKLPLTRNFLDKVSLQIAIIMDTRRGIDQSEYHILDKDKIQVVQINRNSSAIINVPFGKFEAIEINRSSPNSN</sequence>
<organism evidence="1">
    <name type="scientific">marine metagenome</name>
    <dbReference type="NCBI Taxonomy" id="408172"/>
    <lineage>
        <taxon>unclassified sequences</taxon>
        <taxon>metagenomes</taxon>
        <taxon>ecological metagenomes</taxon>
    </lineage>
</organism>
<dbReference type="InterPro" id="IPR021457">
    <property type="entry name" value="DUF3108"/>
</dbReference>
<feature type="non-terminal residue" evidence="1">
    <location>
        <position position="199"/>
    </location>
</feature>
<dbReference type="EMBL" id="UINC01003544">
    <property type="protein sequence ID" value="SVA07256.1"/>
    <property type="molecule type" value="Genomic_DNA"/>
</dbReference>
<gene>
    <name evidence="1" type="ORF">METZ01_LOCUS60110</name>
</gene>
<accession>A0A381STG0</accession>
<feature type="non-terminal residue" evidence="1">
    <location>
        <position position="1"/>
    </location>
</feature>
<evidence type="ECO:0000313" key="1">
    <source>
        <dbReference type="EMBL" id="SVA07256.1"/>
    </source>
</evidence>
<reference evidence="1" key="1">
    <citation type="submission" date="2018-05" db="EMBL/GenBank/DDBJ databases">
        <authorList>
            <person name="Lanie J.A."/>
            <person name="Ng W.-L."/>
            <person name="Kazmierczak K.M."/>
            <person name="Andrzejewski T.M."/>
            <person name="Davidsen T.M."/>
            <person name="Wayne K.J."/>
            <person name="Tettelin H."/>
            <person name="Glass J.I."/>
            <person name="Rusch D."/>
            <person name="Podicherti R."/>
            <person name="Tsui H.-C.T."/>
            <person name="Winkler M.E."/>
        </authorList>
    </citation>
    <scope>NUCLEOTIDE SEQUENCE</scope>
</reference>